<dbReference type="GeneID" id="80400303"/>
<accession>A0A8S5L2Q9</accession>
<protein>
    <submittedName>
        <fullName evidence="1">Uncharacterized protein</fullName>
    </submittedName>
</protein>
<name>A0A8S5L2Q9_9VIRU</name>
<dbReference type="Proteomes" id="UP000680768">
    <property type="component" value="Segment"/>
</dbReference>
<evidence type="ECO:0000313" key="1">
    <source>
        <dbReference type="EMBL" id="DAD51708.1"/>
    </source>
</evidence>
<dbReference type="EMBL" id="BK013897">
    <property type="protein sequence ID" value="DAD51708.1"/>
    <property type="molecule type" value="Genomic_RNA"/>
</dbReference>
<keyword evidence="2" id="KW-1185">Reference proteome</keyword>
<organism evidence="1 2">
    <name type="scientific">ssRNA phage Esthiorhiza.4_16</name>
    <dbReference type="NCBI Taxonomy" id="2786096"/>
    <lineage>
        <taxon>Viruses</taxon>
        <taxon>Riboviria</taxon>
        <taxon>Orthornavirae</taxon>
        <taxon>Lenarviricota</taxon>
        <taxon>Leviviricetes</taxon>
        <taxon>Timlovirales</taxon>
        <taxon>Steitzviridae</taxon>
        <taxon>Hyjrovirus</taxon>
        <taxon>Hyjrovirus geohabitans</taxon>
    </lineage>
</organism>
<reference evidence="1" key="1">
    <citation type="submission" date="2020-09" db="EMBL/GenBank/DDBJ databases">
        <title>Leviviricetes taxonomy.</title>
        <authorList>
            <person name="Stockdale S.R."/>
            <person name="Callanan J."/>
            <person name="Adriaenssens E.M."/>
            <person name="Kuhn J.H."/>
            <person name="Rumnieks J."/>
            <person name="Shkoporov A."/>
            <person name="Draper L.A."/>
            <person name="Ross P."/>
            <person name="Hill C."/>
        </authorList>
    </citation>
    <scope>NUCLEOTIDE SEQUENCE</scope>
</reference>
<sequence>MFTFEDPFFGLVGVLPSGMLLRYDHHDRVYAWVPARSVS</sequence>
<evidence type="ECO:0000313" key="2">
    <source>
        <dbReference type="Proteomes" id="UP000680768"/>
    </source>
</evidence>
<dbReference type="KEGG" id="vg:80400303"/>
<dbReference type="RefSeq" id="YP_010770777.1">
    <property type="nucleotide sequence ID" value="NC_074387.1"/>
</dbReference>
<gene>
    <name evidence="1" type="primary">Esthiorhiza.4_16_3</name>
</gene>
<proteinExistence type="predicted"/>